<reference evidence="1 2" key="1">
    <citation type="journal article" date="2021" name="Nat. Commun.">
        <title>Genetic determinants of endophytism in the Arabidopsis root mycobiome.</title>
        <authorList>
            <person name="Mesny F."/>
            <person name="Miyauchi S."/>
            <person name="Thiergart T."/>
            <person name="Pickel B."/>
            <person name="Atanasova L."/>
            <person name="Karlsson M."/>
            <person name="Huettel B."/>
            <person name="Barry K.W."/>
            <person name="Haridas S."/>
            <person name="Chen C."/>
            <person name="Bauer D."/>
            <person name="Andreopoulos W."/>
            <person name="Pangilinan J."/>
            <person name="LaButti K."/>
            <person name="Riley R."/>
            <person name="Lipzen A."/>
            <person name="Clum A."/>
            <person name="Drula E."/>
            <person name="Henrissat B."/>
            <person name="Kohler A."/>
            <person name="Grigoriev I.V."/>
            <person name="Martin F.M."/>
            <person name="Hacquard S."/>
        </authorList>
    </citation>
    <scope>NUCLEOTIDE SEQUENCE [LARGE SCALE GENOMIC DNA]</scope>
    <source>
        <strain evidence="1 2">MPI-CAGE-CH-0241</strain>
    </source>
</reference>
<dbReference type="EMBL" id="JAGPYM010000064">
    <property type="protein sequence ID" value="KAH6869875.1"/>
    <property type="molecule type" value="Genomic_DNA"/>
</dbReference>
<dbReference type="Proteomes" id="UP000777438">
    <property type="component" value="Unassembled WGS sequence"/>
</dbReference>
<organism evidence="1 2">
    <name type="scientific">Thelonectria olida</name>
    <dbReference type="NCBI Taxonomy" id="1576542"/>
    <lineage>
        <taxon>Eukaryota</taxon>
        <taxon>Fungi</taxon>
        <taxon>Dikarya</taxon>
        <taxon>Ascomycota</taxon>
        <taxon>Pezizomycotina</taxon>
        <taxon>Sordariomycetes</taxon>
        <taxon>Hypocreomycetidae</taxon>
        <taxon>Hypocreales</taxon>
        <taxon>Nectriaceae</taxon>
        <taxon>Thelonectria</taxon>
    </lineage>
</organism>
<keyword evidence="2" id="KW-1185">Reference proteome</keyword>
<evidence type="ECO:0000313" key="2">
    <source>
        <dbReference type="Proteomes" id="UP000777438"/>
    </source>
</evidence>
<dbReference type="OrthoDB" id="1720422at2759"/>
<gene>
    <name evidence="1" type="ORF">B0T10DRAFT_376696</name>
</gene>
<proteinExistence type="predicted"/>
<sequence length="67" mass="7813">RFRLQEKFCTFIEWAFGPEGISSLCIIAVGDFSIGCDYPENRFSIYRTEEGEFAILNERDGRRDRAL</sequence>
<dbReference type="AlphaFoldDB" id="A0A9P8VPZ4"/>
<name>A0A9P8VPZ4_9HYPO</name>
<accession>A0A9P8VPZ4</accession>
<feature type="non-terminal residue" evidence="1">
    <location>
        <position position="1"/>
    </location>
</feature>
<evidence type="ECO:0000313" key="1">
    <source>
        <dbReference type="EMBL" id="KAH6869875.1"/>
    </source>
</evidence>
<protein>
    <submittedName>
        <fullName evidence="1">Uncharacterized protein</fullName>
    </submittedName>
</protein>
<feature type="non-terminal residue" evidence="1">
    <location>
        <position position="67"/>
    </location>
</feature>
<comment type="caution">
    <text evidence="1">The sequence shown here is derived from an EMBL/GenBank/DDBJ whole genome shotgun (WGS) entry which is preliminary data.</text>
</comment>